<dbReference type="PANTHER" id="PTHR38340">
    <property type="entry name" value="S-LAYER PROTEIN"/>
    <property type="match status" value="1"/>
</dbReference>
<name>A0A2A4CR97_9RHOB</name>
<dbReference type="GO" id="GO:0005509">
    <property type="term" value="F:calcium ion binding"/>
    <property type="evidence" value="ECO:0007669"/>
    <property type="project" value="InterPro"/>
</dbReference>
<dbReference type="InterPro" id="IPR050557">
    <property type="entry name" value="RTX_toxin/Mannuronan_C5-epim"/>
</dbReference>
<comment type="subcellular location">
    <subcellularLocation>
        <location evidence="1">Secreted</location>
    </subcellularLocation>
</comment>
<dbReference type="AlphaFoldDB" id="A0A2A4CR97"/>
<dbReference type="InterPro" id="IPR036844">
    <property type="entry name" value="Hint_dom_sf"/>
</dbReference>
<feature type="region of interest" description="Disordered" evidence="3">
    <location>
        <begin position="287"/>
        <end position="318"/>
    </location>
</feature>
<evidence type="ECO:0000256" key="2">
    <source>
        <dbReference type="ARBA" id="ARBA00022525"/>
    </source>
</evidence>
<dbReference type="InterPro" id="IPR006141">
    <property type="entry name" value="Intein_N"/>
</dbReference>
<dbReference type="PRINTS" id="PR00313">
    <property type="entry name" value="CABNDNGRPT"/>
</dbReference>
<keyword evidence="2" id="KW-0964">Secreted</keyword>
<evidence type="ECO:0000313" key="6">
    <source>
        <dbReference type="Proteomes" id="UP000243507"/>
    </source>
</evidence>
<dbReference type="OrthoDB" id="6305173at2"/>
<keyword evidence="6" id="KW-1185">Reference proteome</keyword>
<dbReference type="GO" id="GO:0005576">
    <property type="term" value="C:extracellular region"/>
    <property type="evidence" value="ECO:0007669"/>
    <property type="project" value="UniProtKB-SubCell"/>
</dbReference>
<dbReference type="Proteomes" id="UP000243507">
    <property type="component" value="Unassembled WGS sequence"/>
</dbReference>
<proteinExistence type="predicted"/>
<dbReference type="PANTHER" id="PTHR38340:SF1">
    <property type="entry name" value="S-LAYER PROTEIN"/>
    <property type="match status" value="1"/>
</dbReference>
<evidence type="ECO:0000259" key="4">
    <source>
        <dbReference type="Pfam" id="PF13403"/>
    </source>
</evidence>
<gene>
    <name evidence="5" type="ORF">CLN94_06610</name>
</gene>
<dbReference type="InterPro" id="IPR011049">
    <property type="entry name" value="Serralysin-like_metalloprot_C"/>
</dbReference>
<dbReference type="Pfam" id="PF00353">
    <property type="entry name" value="HemolysinCabind"/>
    <property type="match status" value="4"/>
</dbReference>
<protein>
    <submittedName>
        <fullName evidence="5">Type I secretion protein</fullName>
    </submittedName>
</protein>
<reference evidence="5 6" key="1">
    <citation type="submission" date="2017-09" db="EMBL/GenBank/DDBJ databases">
        <title>A multilocus sequence analysis scheme for characterization of bacteria in the genus Thioclava.</title>
        <authorList>
            <person name="Liu Y."/>
            <person name="Shao Z."/>
        </authorList>
    </citation>
    <scope>NUCLEOTIDE SEQUENCE [LARGE SCALE GENOMIC DNA]</scope>
    <source>
        <strain evidence="5 6">CAU 1312</strain>
    </source>
</reference>
<dbReference type="PROSITE" id="PS00330">
    <property type="entry name" value="HEMOLYSIN_CALCIUM"/>
    <property type="match status" value="6"/>
</dbReference>
<dbReference type="GO" id="GO:0016539">
    <property type="term" value="P:intein-mediated protein splicing"/>
    <property type="evidence" value="ECO:0007669"/>
    <property type="project" value="InterPro"/>
</dbReference>
<dbReference type="InterPro" id="IPR001343">
    <property type="entry name" value="Hemolysn_Ca-bd"/>
</dbReference>
<sequence length="717" mass="73757">MAIYSGTSGDNIYTGTTGADSINGGAGNDSLLGGDGDDTINGGGTIDTVTQFLSWSQQAQINSNLAGGFVQNTGGINVAVSYTDLGLGTGFTASNTNVGYVAPGESFSSSSASTLTATAGTGLSSRVTMNFSAASGSGLENYVSDVSFRLWDVDNSTWTDIITIRAYDENGQEIPVTLIATQDSVSGQTVTGVGGNNVSADLDGSVLVTIAGTVSRVEITYANQGTGGQVVQISDVYFTAIQSDDDTLDGGAGNDLLVDDAGNDLLLGGTGNDTLISGVGNDTLDGGADNDSLDGGAGNDTLYGNTGNDTLHGGEGGDLLSGAQGMDYADYSDSDAGVSINLSTGAASGGDATGDTLSGIDGLYGSSFDDTLIGFDGSSTSPTDAYTNIFYGNDGEDYLDGRGGGDSLYGGTGDDTILGGAGNDYLEGGEGLDSVVGGTGSDTISVTEGLDIGEHIDGSEDLDNSDIDTLIINGRAKIIYDPNDPEAGTIRWADGSTTTFDNIENIVHVPCFTPGTLIETATGSRPVEKIVAGDRVLTRDNGYRTVRWVGVKRVDGAWLASMPKLAPVLIRAGALGPARPERDMMVSPQHRMLLTGARAEMLFGEREVLVPAIHLVGQPGVSRAAPQEVTYIHLLFDHHEIVLSDGCWSESFQPGARALAGLGSAQQQELYALFPELEAQICAGRWPGARRSLRGHEARVLLAGNSPRVEGHNSARL</sequence>
<feature type="domain" description="Hedgehog/Intein (Hint)" evidence="4">
    <location>
        <begin position="510"/>
        <end position="655"/>
    </location>
</feature>
<dbReference type="EMBL" id="NTJD01000004">
    <property type="protein sequence ID" value="PCD76772.1"/>
    <property type="molecule type" value="Genomic_DNA"/>
</dbReference>
<dbReference type="InterPro" id="IPR028992">
    <property type="entry name" value="Hedgehog/Intein_dom"/>
</dbReference>
<dbReference type="PROSITE" id="PS50817">
    <property type="entry name" value="INTEIN_N_TER"/>
    <property type="match status" value="1"/>
</dbReference>
<evidence type="ECO:0000256" key="1">
    <source>
        <dbReference type="ARBA" id="ARBA00004613"/>
    </source>
</evidence>
<dbReference type="Pfam" id="PF13403">
    <property type="entry name" value="Hint_2"/>
    <property type="match status" value="1"/>
</dbReference>
<dbReference type="SUPFAM" id="SSF51120">
    <property type="entry name" value="beta-Roll"/>
    <property type="match status" value="2"/>
</dbReference>
<dbReference type="RefSeq" id="WP_096432425.1">
    <property type="nucleotide sequence ID" value="NZ_NTJD01000004.1"/>
</dbReference>
<dbReference type="SUPFAM" id="SSF51294">
    <property type="entry name" value="Hedgehog/intein (Hint) domain"/>
    <property type="match status" value="1"/>
</dbReference>
<accession>A0A2A4CR97</accession>
<dbReference type="Gene3D" id="2.150.10.10">
    <property type="entry name" value="Serralysin-like metalloprotease, C-terminal"/>
    <property type="match status" value="3"/>
</dbReference>
<evidence type="ECO:0000256" key="3">
    <source>
        <dbReference type="SAM" id="MobiDB-lite"/>
    </source>
</evidence>
<dbReference type="InterPro" id="IPR018511">
    <property type="entry name" value="Hemolysin-typ_Ca-bd_CS"/>
</dbReference>
<evidence type="ECO:0000313" key="5">
    <source>
        <dbReference type="EMBL" id="PCD76772.1"/>
    </source>
</evidence>
<dbReference type="Gene3D" id="2.170.16.10">
    <property type="entry name" value="Hedgehog/Intein (Hint) domain"/>
    <property type="match status" value="1"/>
</dbReference>
<organism evidence="5 6">
    <name type="scientific">Pseudothioclava arenosa</name>
    <dbReference type="NCBI Taxonomy" id="1795308"/>
    <lineage>
        <taxon>Bacteria</taxon>
        <taxon>Pseudomonadati</taxon>
        <taxon>Pseudomonadota</taxon>
        <taxon>Alphaproteobacteria</taxon>
        <taxon>Rhodobacterales</taxon>
        <taxon>Paracoccaceae</taxon>
        <taxon>Pseudothioclava</taxon>
    </lineage>
</organism>
<comment type="caution">
    <text evidence="5">The sequence shown here is derived from an EMBL/GenBank/DDBJ whole genome shotgun (WGS) entry which is preliminary data.</text>
</comment>